<keyword evidence="2" id="KW-0012">Acyltransferase</keyword>
<dbReference type="GO" id="GO:0016747">
    <property type="term" value="F:acyltransferase activity, transferring groups other than amino-acyl groups"/>
    <property type="evidence" value="ECO:0007669"/>
    <property type="project" value="InterPro"/>
</dbReference>
<accession>A0A6B3BV95</accession>
<organism evidence="4">
    <name type="scientific">Streptomyces sp. SID12501</name>
    <dbReference type="NCBI Taxonomy" id="2706042"/>
    <lineage>
        <taxon>Bacteria</taxon>
        <taxon>Bacillati</taxon>
        <taxon>Actinomycetota</taxon>
        <taxon>Actinomycetes</taxon>
        <taxon>Kitasatosporales</taxon>
        <taxon>Streptomycetaceae</taxon>
        <taxon>Streptomyces</taxon>
    </lineage>
</organism>
<dbReference type="CDD" id="cd04301">
    <property type="entry name" value="NAT_SF"/>
    <property type="match status" value="1"/>
</dbReference>
<dbReference type="SUPFAM" id="SSF55729">
    <property type="entry name" value="Acyl-CoA N-acyltransferases (Nat)"/>
    <property type="match status" value="1"/>
</dbReference>
<evidence type="ECO:0000259" key="3">
    <source>
        <dbReference type="PROSITE" id="PS51186"/>
    </source>
</evidence>
<dbReference type="InterPro" id="IPR000182">
    <property type="entry name" value="GNAT_dom"/>
</dbReference>
<dbReference type="InterPro" id="IPR050680">
    <property type="entry name" value="YpeA/RimI_acetyltransf"/>
</dbReference>
<reference evidence="4" key="1">
    <citation type="submission" date="2020-01" db="EMBL/GenBank/DDBJ databases">
        <title>Insect and environment-associated Actinomycetes.</title>
        <authorList>
            <person name="Currrie C."/>
            <person name="Chevrette M."/>
            <person name="Carlson C."/>
            <person name="Stubbendieck R."/>
            <person name="Wendt-Pienkowski E."/>
        </authorList>
    </citation>
    <scope>NUCLEOTIDE SEQUENCE</scope>
    <source>
        <strain evidence="4">SID12501</strain>
    </source>
</reference>
<feature type="domain" description="N-acetyltransferase" evidence="3">
    <location>
        <begin position="11"/>
        <end position="158"/>
    </location>
</feature>
<dbReference type="Gene3D" id="3.40.630.30">
    <property type="match status" value="1"/>
</dbReference>
<dbReference type="PROSITE" id="PS51186">
    <property type="entry name" value="GNAT"/>
    <property type="match status" value="1"/>
</dbReference>
<evidence type="ECO:0000256" key="1">
    <source>
        <dbReference type="ARBA" id="ARBA00022679"/>
    </source>
</evidence>
<evidence type="ECO:0000256" key="2">
    <source>
        <dbReference type="ARBA" id="ARBA00023315"/>
    </source>
</evidence>
<dbReference type="InterPro" id="IPR016181">
    <property type="entry name" value="Acyl_CoA_acyltransferase"/>
</dbReference>
<dbReference type="PANTHER" id="PTHR43420:SF44">
    <property type="entry name" value="ACETYLTRANSFERASE YPEA"/>
    <property type="match status" value="1"/>
</dbReference>
<dbReference type="PANTHER" id="PTHR43420">
    <property type="entry name" value="ACETYLTRANSFERASE"/>
    <property type="match status" value="1"/>
</dbReference>
<dbReference type="Pfam" id="PF00583">
    <property type="entry name" value="Acetyltransf_1"/>
    <property type="match status" value="1"/>
</dbReference>
<protein>
    <submittedName>
        <fullName evidence="4">GNAT family N-acetyltransferase</fullName>
    </submittedName>
</protein>
<evidence type="ECO:0000313" key="4">
    <source>
        <dbReference type="EMBL" id="NEC88304.1"/>
    </source>
</evidence>
<dbReference type="EMBL" id="JAAGLU010000017">
    <property type="protein sequence ID" value="NEC88304.1"/>
    <property type="molecule type" value="Genomic_DNA"/>
</dbReference>
<proteinExistence type="predicted"/>
<comment type="caution">
    <text evidence="4">The sequence shown here is derived from an EMBL/GenBank/DDBJ whole genome shotgun (WGS) entry which is preliminary data.</text>
</comment>
<dbReference type="AlphaFoldDB" id="A0A6B3BV95"/>
<sequence>MPSGMPNSGQDQFRSPREKDLADLYRLDHEAFGETDGYTHLVLRQLFDAHRRDFLLLKRDGVLCGYALPVLGAREDHACLLALAVLPEFQGQGCGRSLLNAAVQQVREAGARRMELAVREENHAARGLYKKYGFRDGELLTDYYGPGNHRFSMSYTMD</sequence>
<keyword evidence="1 4" id="KW-0808">Transferase</keyword>
<gene>
    <name evidence="4" type="ORF">G3I71_21300</name>
</gene>
<name>A0A6B3BV95_9ACTN</name>